<keyword evidence="2" id="KW-0732">Signal</keyword>
<evidence type="ECO:0000313" key="4">
    <source>
        <dbReference type="Proteomes" id="UP001144205"/>
    </source>
</evidence>
<organism evidence="3 4">
    <name type="scientific">Sinisalibacter aestuarii</name>
    <dbReference type="NCBI Taxonomy" id="2949426"/>
    <lineage>
        <taxon>Bacteria</taxon>
        <taxon>Pseudomonadati</taxon>
        <taxon>Pseudomonadota</taxon>
        <taxon>Alphaproteobacteria</taxon>
        <taxon>Rhodobacterales</taxon>
        <taxon>Roseobacteraceae</taxon>
        <taxon>Sinisalibacter</taxon>
    </lineage>
</organism>
<dbReference type="RefSeq" id="WP_281843834.1">
    <property type="nucleotide sequence ID" value="NZ_BROH01000016.1"/>
</dbReference>
<gene>
    <name evidence="3" type="ORF">STA1M1_37870</name>
</gene>
<protein>
    <submittedName>
        <fullName evidence="3">Uncharacterized protein</fullName>
    </submittedName>
</protein>
<reference evidence="3" key="1">
    <citation type="journal article" date="2023" name="Int. J. Syst. Evol. Microbiol.">
        <title>Sinisalibacter aestuarii sp. nov., isolated from estuarine sediment of the Arakawa River.</title>
        <authorList>
            <person name="Arafat S.T."/>
            <person name="Hirano S."/>
            <person name="Sato A."/>
            <person name="Takeuchi K."/>
            <person name="Yasuda T."/>
            <person name="Terahara T."/>
            <person name="Hamada M."/>
            <person name="Kobayashi T."/>
        </authorList>
    </citation>
    <scope>NUCLEOTIDE SEQUENCE</scope>
    <source>
        <strain evidence="3">B-399</strain>
    </source>
</reference>
<keyword evidence="4" id="KW-1185">Reference proteome</keyword>
<evidence type="ECO:0000256" key="2">
    <source>
        <dbReference type="SAM" id="SignalP"/>
    </source>
</evidence>
<proteinExistence type="predicted"/>
<dbReference type="EMBL" id="BROH01000016">
    <property type="protein sequence ID" value="GKY89918.1"/>
    <property type="molecule type" value="Genomic_DNA"/>
</dbReference>
<comment type="caution">
    <text evidence="3">The sequence shown here is derived from an EMBL/GenBank/DDBJ whole genome shotgun (WGS) entry which is preliminary data.</text>
</comment>
<evidence type="ECO:0000313" key="3">
    <source>
        <dbReference type="EMBL" id="GKY89918.1"/>
    </source>
</evidence>
<feature type="signal peptide" evidence="2">
    <location>
        <begin position="1"/>
        <end position="20"/>
    </location>
</feature>
<dbReference type="Proteomes" id="UP001144205">
    <property type="component" value="Unassembled WGS sequence"/>
</dbReference>
<name>A0ABQ5LY68_9RHOB</name>
<sequence length="184" mass="19774">MQKILIVAAALSPLVIPAEAAPYETPYALSAVHADFQAQLEKITTRPGEIGAAARAAAELMALQNAAQERLVLPLLGWVGVVPTSRMVDLPDRMRIEAELSQLYDGDVNLVTALVELYAVADENGDAETTRLAETMIWHQTSDIDVLYPSALLVDMAARAHPSSAHPATVTIPPDPLMKPSSRQ</sequence>
<evidence type="ECO:0000256" key="1">
    <source>
        <dbReference type="SAM" id="MobiDB-lite"/>
    </source>
</evidence>
<feature type="chain" id="PRO_5046144687" evidence="2">
    <location>
        <begin position="21"/>
        <end position="184"/>
    </location>
</feature>
<accession>A0ABQ5LY68</accession>
<feature type="region of interest" description="Disordered" evidence="1">
    <location>
        <begin position="164"/>
        <end position="184"/>
    </location>
</feature>